<dbReference type="SUPFAM" id="SSF88659">
    <property type="entry name" value="Sigma3 and sigma4 domains of RNA polymerase sigma factors"/>
    <property type="match status" value="1"/>
</dbReference>
<dbReference type="EMBL" id="BK015388">
    <property type="protein sequence ID" value="DAE04476.1"/>
    <property type="molecule type" value="Genomic_DNA"/>
</dbReference>
<evidence type="ECO:0000256" key="1">
    <source>
        <dbReference type="SAM" id="Coils"/>
    </source>
</evidence>
<evidence type="ECO:0000313" key="2">
    <source>
        <dbReference type="EMBL" id="DAE04476.1"/>
    </source>
</evidence>
<organism evidence="2">
    <name type="scientific">Siphoviridae sp. ctKeG8</name>
    <dbReference type="NCBI Taxonomy" id="2825443"/>
    <lineage>
        <taxon>Viruses</taxon>
        <taxon>Duplodnaviria</taxon>
        <taxon>Heunggongvirae</taxon>
        <taxon>Uroviricota</taxon>
        <taxon>Caudoviricetes</taxon>
    </lineage>
</organism>
<proteinExistence type="predicted"/>
<dbReference type="Gene3D" id="1.20.140.160">
    <property type="match status" value="1"/>
</dbReference>
<protein>
    <recommendedName>
        <fullName evidence="3">DUF1492 domain-containing protein</fullName>
    </recommendedName>
</protein>
<accession>A0A8S5PE31</accession>
<keyword evidence="1" id="KW-0175">Coiled coil</keyword>
<name>A0A8S5PE31_9CAUD</name>
<dbReference type="Pfam" id="PF07374">
    <property type="entry name" value="DUF1492"/>
    <property type="match status" value="1"/>
</dbReference>
<reference evidence="2" key="1">
    <citation type="journal article" date="2021" name="Proc. Natl. Acad. Sci. U.S.A.">
        <title>A Catalog of Tens of Thousands of Viruses from Human Metagenomes Reveals Hidden Associations with Chronic Diseases.</title>
        <authorList>
            <person name="Tisza M.J."/>
            <person name="Buck C.B."/>
        </authorList>
    </citation>
    <scope>NUCLEOTIDE SEQUENCE</scope>
    <source>
        <strain evidence="2">CtKeG8</strain>
    </source>
</reference>
<dbReference type="InterPro" id="IPR013324">
    <property type="entry name" value="RNA_pol_sigma_r3/r4-like"/>
</dbReference>
<sequence>MTVKEFLRSVREQDRLLRAYEQELEDLRRRAYNISSPKLGDKIQSNHLATLDEIVDKLDSQIEKVNAAWDELIDKRDQAKALIDSVDDESARCVLYRYYILIQTWEQIAVDMNYTIRRIYQLHGQALKNLEEDFTKFHYISL</sequence>
<evidence type="ECO:0008006" key="3">
    <source>
        <dbReference type="Google" id="ProtNLM"/>
    </source>
</evidence>
<dbReference type="InterPro" id="IPR010861">
    <property type="entry name" value="DUF1492"/>
</dbReference>
<feature type="coiled-coil region" evidence="1">
    <location>
        <begin position="3"/>
        <end position="68"/>
    </location>
</feature>